<evidence type="ECO:0000256" key="4">
    <source>
        <dbReference type="ARBA" id="ARBA00022989"/>
    </source>
</evidence>
<dbReference type="GO" id="GO:0005436">
    <property type="term" value="F:sodium:phosphate symporter activity"/>
    <property type="evidence" value="ECO:0007669"/>
    <property type="project" value="InterPro"/>
</dbReference>
<gene>
    <name evidence="8" type="ORF">EV212_11091</name>
</gene>
<dbReference type="InterPro" id="IPR038078">
    <property type="entry name" value="PhoU-like_sf"/>
</dbReference>
<feature type="transmembrane region" description="Helical" evidence="6">
    <location>
        <begin position="188"/>
        <end position="213"/>
    </location>
</feature>
<feature type="transmembrane region" description="Helical" evidence="6">
    <location>
        <begin position="225"/>
        <end position="248"/>
    </location>
</feature>
<dbReference type="RefSeq" id="WP_132092730.1">
    <property type="nucleotide sequence ID" value="NZ_JANKAQ010000011.1"/>
</dbReference>
<evidence type="ECO:0000256" key="2">
    <source>
        <dbReference type="ARBA" id="ARBA00022475"/>
    </source>
</evidence>
<evidence type="ECO:0000313" key="9">
    <source>
        <dbReference type="Proteomes" id="UP000295711"/>
    </source>
</evidence>
<dbReference type="Proteomes" id="UP000295711">
    <property type="component" value="Unassembled WGS sequence"/>
</dbReference>
<dbReference type="PANTHER" id="PTHR10010">
    <property type="entry name" value="SOLUTE CARRIER FAMILY 34 SODIUM PHOSPHATE , MEMBER 2-RELATED"/>
    <property type="match status" value="1"/>
</dbReference>
<dbReference type="Pfam" id="PF02690">
    <property type="entry name" value="Na_Pi_cotrans"/>
    <property type="match status" value="1"/>
</dbReference>
<dbReference type="GO" id="GO:0005886">
    <property type="term" value="C:plasma membrane"/>
    <property type="evidence" value="ECO:0007669"/>
    <property type="project" value="UniProtKB-SubCell"/>
</dbReference>
<feature type="domain" description="PhoU" evidence="7">
    <location>
        <begin position="470"/>
        <end position="549"/>
    </location>
</feature>
<evidence type="ECO:0000256" key="3">
    <source>
        <dbReference type="ARBA" id="ARBA00022692"/>
    </source>
</evidence>
<evidence type="ECO:0000256" key="1">
    <source>
        <dbReference type="ARBA" id="ARBA00004651"/>
    </source>
</evidence>
<reference evidence="8 9" key="1">
    <citation type="submission" date="2019-03" db="EMBL/GenBank/DDBJ databases">
        <title>Genomic Encyclopedia of Type Strains, Phase IV (KMG-IV): sequencing the most valuable type-strain genomes for metagenomic binning, comparative biology and taxonomic classification.</title>
        <authorList>
            <person name="Goeker M."/>
        </authorList>
    </citation>
    <scope>NUCLEOTIDE SEQUENCE [LARGE SCALE GENOMIC DNA]</scope>
    <source>
        <strain evidence="8 9">DSM 28559</strain>
    </source>
</reference>
<evidence type="ECO:0000259" key="7">
    <source>
        <dbReference type="Pfam" id="PF01895"/>
    </source>
</evidence>
<feature type="transmembrane region" description="Helical" evidence="6">
    <location>
        <begin position="49"/>
        <end position="79"/>
    </location>
</feature>
<protein>
    <submittedName>
        <fullName evidence="8">Phosphate:Na+ symporter</fullName>
    </submittedName>
</protein>
<comment type="caution">
    <text evidence="8">The sequence shown here is derived from an EMBL/GenBank/DDBJ whole genome shotgun (WGS) entry which is preliminary data.</text>
</comment>
<dbReference type="InterPro" id="IPR026022">
    <property type="entry name" value="PhoU_dom"/>
</dbReference>
<evidence type="ECO:0000256" key="5">
    <source>
        <dbReference type="ARBA" id="ARBA00023136"/>
    </source>
</evidence>
<keyword evidence="4 6" id="KW-1133">Transmembrane helix</keyword>
<dbReference type="Pfam" id="PF01895">
    <property type="entry name" value="PhoU"/>
    <property type="match status" value="2"/>
</dbReference>
<keyword evidence="9" id="KW-1185">Reference proteome</keyword>
<comment type="subcellular location">
    <subcellularLocation>
        <location evidence="1">Cell membrane</location>
        <topology evidence="1">Multi-pass membrane protein</topology>
    </subcellularLocation>
</comment>
<feature type="transmembrane region" description="Helical" evidence="6">
    <location>
        <begin position="117"/>
        <end position="137"/>
    </location>
</feature>
<sequence>MDIFNVISILGGLAMFLYGMRMMGDGLKESSSGTLKKAMEKLTNTPLKAFFMGLVMTAVIQSSTATIVITSGLVGAGIISLSQSLGIVIGANVGTTVTGQIIRLLDLNASGTSFLQFLKPSTLAPLALIVGIVLIMVMKSSESEKAGQIVIGFGILFSGLMNMTDAVSGLAESGIIEKLFSSLGQNPFIGYMVGAGVAFVLQSSSATIGILQAFSTSGQLTFGSIYAVLVGIYLGDCITTAIVCNIGAKPDAKRVGIVNILYNLGKSAAVLIVVTIIHKMGLLDGIWSSTIDSGGIANTNTIFNLLCAIILFPALKPFEKLSHKIVRDVPVAAGIYDEMLDALNPVFISTPAIAFGRCYDVLMVMYGMARTNIERAFELITKYDEQAADQIVKDEDDIDLMADRVSNYLIQISTRITSSEHVEIMNQYYSDVTEFERLGDHAMNIKEIAEALNKNKDAFSETALAELKVLHQLMDTILDYTQDAFEKRDLAAARHIEPLEEVVDDMISVLNDNHLKRLREGNCGVYPGTKFLDLLSEIERISDICSNVGVATVARAQPEMKHQVHEYVSMLHAGRDEAFNREYQDAHDHYFRLLKE</sequence>
<feature type="transmembrane region" description="Helical" evidence="6">
    <location>
        <begin position="85"/>
        <end position="105"/>
    </location>
</feature>
<dbReference type="GO" id="GO:0044341">
    <property type="term" value="P:sodium-dependent phosphate transport"/>
    <property type="evidence" value="ECO:0007669"/>
    <property type="project" value="InterPro"/>
</dbReference>
<feature type="domain" description="PhoU" evidence="7">
    <location>
        <begin position="365"/>
        <end position="448"/>
    </location>
</feature>
<keyword evidence="5 6" id="KW-0472">Membrane</keyword>
<accession>A0A4V2SDK9</accession>
<evidence type="ECO:0000256" key="6">
    <source>
        <dbReference type="SAM" id="Phobius"/>
    </source>
</evidence>
<name>A0A4V2SDK9_9FIRM</name>
<keyword evidence="3 6" id="KW-0812">Transmembrane</keyword>
<proteinExistence type="predicted"/>
<dbReference type="AlphaFoldDB" id="A0A4V2SDK9"/>
<dbReference type="EMBL" id="SLXA01000010">
    <property type="protein sequence ID" value="TCO84068.1"/>
    <property type="molecule type" value="Genomic_DNA"/>
</dbReference>
<feature type="transmembrane region" description="Helical" evidence="6">
    <location>
        <begin position="260"/>
        <end position="277"/>
    </location>
</feature>
<dbReference type="OrthoDB" id="9763003at2"/>
<feature type="transmembrane region" description="Helical" evidence="6">
    <location>
        <begin position="6"/>
        <end position="28"/>
    </location>
</feature>
<keyword evidence="2" id="KW-1003">Cell membrane</keyword>
<evidence type="ECO:0000313" key="8">
    <source>
        <dbReference type="EMBL" id="TCO84068.1"/>
    </source>
</evidence>
<dbReference type="InterPro" id="IPR003841">
    <property type="entry name" value="Na/Pi_transpt"/>
</dbReference>
<dbReference type="Gene3D" id="1.20.58.220">
    <property type="entry name" value="Phosphate transport system protein phou homolog 2, domain 2"/>
    <property type="match status" value="1"/>
</dbReference>
<dbReference type="SUPFAM" id="SSF109755">
    <property type="entry name" value="PhoU-like"/>
    <property type="match status" value="1"/>
</dbReference>
<dbReference type="PANTHER" id="PTHR10010:SF46">
    <property type="entry name" value="SODIUM-DEPENDENT PHOSPHATE TRANSPORT PROTEIN 2B"/>
    <property type="match status" value="1"/>
</dbReference>
<dbReference type="NCBIfam" id="NF037997">
    <property type="entry name" value="Na_Pi_symport"/>
    <property type="match status" value="1"/>
</dbReference>
<organism evidence="8 9">
    <name type="scientific">Frisingicoccus caecimuris</name>
    <dbReference type="NCBI Taxonomy" id="1796636"/>
    <lineage>
        <taxon>Bacteria</taxon>
        <taxon>Bacillati</taxon>
        <taxon>Bacillota</taxon>
        <taxon>Clostridia</taxon>
        <taxon>Lachnospirales</taxon>
        <taxon>Lachnospiraceae</taxon>
        <taxon>Frisingicoccus</taxon>
    </lineage>
</organism>
<feature type="transmembrane region" description="Helical" evidence="6">
    <location>
        <begin position="297"/>
        <end position="315"/>
    </location>
</feature>